<sequence length="77" mass="8381">MKVSPRYHTDPDGLELELTLRDMLAGMEEIYSTEALAFADCGMEILSIEPPGQPVTDIPAPAPQAAPARVLPFRRTA</sequence>
<keyword evidence="2" id="KW-1185">Reference proteome</keyword>
<protein>
    <submittedName>
        <fullName evidence="1">Uncharacterized protein</fullName>
    </submittedName>
</protein>
<dbReference type="Proteomes" id="UP000287798">
    <property type="component" value="Unassembled WGS sequence"/>
</dbReference>
<organism evidence="1 2">
    <name type="scientific">Thiohalobacter thiocyanaticus</name>
    <dbReference type="NCBI Taxonomy" id="585455"/>
    <lineage>
        <taxon>Bacteria</taxon>
        <taxon>Pseudomonadati</taxon>
        <taxon>Pseudomonadota</taxon>
        <taxon>Gammaproteobacteria</taxon>
        <taxon>Thiohalobacterales</taxon>
        <taxon>Thiohalobacteraceae</taxon>
        <taxon>Thiohalobacter</taxon>
    </lineage>
</organism>
<evidence type="ECO:0000313" key="2">
    <source>
        <dbReference type="Proteomes" id="UP000287798"/>
    </source>
</evidence>
<dbReference type="OrthoDB" id="9873551at2"/>
<name>A0A426QGJ1_9GAMM</name>
<dbReference type="EMBL" id="QZMU01000001">
    <property type="protein sequence ID" value="RRQ20864.1"/>
    <property type="molecule type" value="Genomic_DNA"/>
</dbReference>
<gene>
    <name evidence="1" type="ORF">D6C00_02035</name>
</gene>
<comment type="caution">
    <text evidence="1">The sequence shown here is derived from an EMBL/GenBank/DDBJ whole genome shotgun (WGS) entry which is preliminary data.</text>
</comment>
<dbReference type="RefSeq" id="WP_125180078.1">
    <property type="nucleotide sequence ID" value="NZ_QZMU01000001.1"/>
</dbReference>
<evidence type="ECO:0000313" key="1">
    <source>
        <dbReference type="EMBL" id="RRQ20864.1"/>
    </source>
</evidence>
<accession>A0A426QGJ1</accession>
<proteinExistence type="predicted"/>
<reference evidence="1 2" key="1">
    <citation type="journal article" date="2010" name="Int. J. Syst. Evol. Microbiol.">
        <title>Thiohalobacter thiocyanaticus gen. nov., sp. nov., a moderately halophilic, sulfur-oxidizing gammaproteobacterium from hypersaline lakes, that utilizes thiocyanate.</title>
        <authorList>
            <person name="Sorokin D.Y."/>
            <person name="Kovaleva O.L."/>
            <person name="Tourova T.P."/>
            <person name="Muyzer G."/>
        </authorList>
    </citation>
    <scope>NUCLEOTIDE SEQUENCE [LARGE SCALE GENOMIC DNA]</scope>
    <source>
        <strain evidence="1 2">Hrh1</strain>
    </source>
</reference>
<dbReference type="AlphaFoldDB" id="A0A426QGJ1"/>